<proteinExistence type="predicted"/>
<gene>
    <name evidence="1" type="ORF">LCGC14_1054860</name>
</gene>
<accession>A0A0F9MMT6</accession>
<sequence length="397" mass="46866">MNYTDIKINLKREIKYKTYLVQADIGVQKPAGLFALVAELAMINSKLLTEDLIVNEFAFSIPMAKRVIQRCLFKDLIEEAEDDTYHLTTLGEDTAKGKLIYEKESGEYRLFITDDPLIPQCVLTIQRIDKSYHINKRRNIQMEKLEIPLENIIFQNFISEKNEIETSFINSDKILIEKCYENIHQERNPNLGFSISCIATPLEIDFRIDSSYRIEGNIGQKDLTLINYNSEFTFPLNLSNLLKKKRQFSNWDEENKFLRVPFNLQSNRTINYKQFYEKLVFEMPTIENFGEFKKTSFKIPTAPKNSDECLKWEKYLLLESINEIYFNKQYVKLKKNCEEVMEKKAKISVDLPDQNDLVNNLKKQFEIIELKTQKITYGPRSDKYWFLQTGLDLEIEF</sequence>
<dbReference type="AlphaFoldDB" id="A0A0F9MMT6"/>
<dbReference type="EMBL" id="LAZR01004433">
    <property type="protein sequence ID" value="KKN08625.1"/>
    <property type="molecule type" value="Genomic_DNA"/>
</dbReference>
<organism evidence="1">
    <name type="scientific">marine sediment metagenome</name>
    <dbReference type="NCBI Taxonomy" id="412755"/>
    <lineage>
        <taxon>unclassified sequences</taxon>
        <taxon>metagenomes</taxon>
        <taxon>ecological metagenomes</taxon>
    </lineage>
</organism>
<protein>
    <submittedName>
        <fullName evidence="1">Uncharacterized protein</fullName>
    </submittedName>
</protein>
<comment type="caution">
    <text evidence="1">The sequence shown here is derived from an EMBL/GenBank/DDBJ whole genome shotgun (WGS) entry which is preliminary data.</text>
</comment>
<name>A0A0F9MMT6_9ZZZZ</name>
<reference evidence="1" key="1">
    <citation type="journal article" date="2015" name="Nature">
        <title>Complex archaea that bridge the gap between prokaryotes and eukaryotes.</title>
        <authorList>
            <person name="Spang A."/>
            <person name="Saw J.H."/>
            <person name="Jorgensen S.L."/>
            <person name="Zaremba-Niedzwiedzka K."/>
            <person name="Martijn J."/>
            <person name="Lind A.E."/>
            <person name="van Eijk R."/>
            <person name="Schleper C."/>
            <person name="Guy L."/>
            <person name="Ettema T.J."/>
        </authorList>
    </citation>
    <scope>NUCLEOTIDE SEQUENCE</scope>
</reference>
<evidence type="ECO:0000313" key="1">
    <source>
        <dbReference type="EMBL" id="KKN08625.1"/>
    </source>
</evidence>